<evidence type="ECO:0008006" key="4">
    <source>
        <dbReference type="Google" id="ProtNLM"/>
    </source>
</evidence>
<comment type="caution">
    <text evidence="2">The sequence shown here is derived from an EMBL/GenBank/DDBJ whole genome shotgun (WGS) entry which is preliminary data.</text>
</comment>
<reference evidence="2 3" key="1">
    <citation type="journal article" date="2017" name="Antonie Van Leeuwenhoek">
        <title>Phylogenomic resolution of the bacterial genus Pantoea and its relationship with Erwinia and Tatumella.</title>
        <authorList>
            <person name="Palmer M."/>
            <person name="Steenkamp E.T."/>
            <person name="Coetzee M.P."/>
            <person name="Chan W.Y."/>
            <person name="van Zyl E."/>
            <person name="De Maayer P."/>
            <person name="Coutinho T.A."/>
            <person name="Blom J."/>
            <person name="Smits T.H."/>
            <person name="Duffy B."/>
            <person name="Venter S.N."/>
        </authorList>
    </citation>
    <scope>NUCLEOTIDE SEQUENCE [LARGE SCALE GENOMIC DNA]</scope>
    <source>
        <strain evidence="2 3">LMG 24534</strain>
    </source>
</reference>
<dbReference type="EMBL" id="MLFN01000003">
    <property type="protein sequence ID" value="ORM55449.1"/>
    <property type="molecule type" value="Genomic_DNA"/>
</dbReference>
<dbReference type="OrthoDB" id="6478907at2"/>
<keyword evidence="1" id="KW-0812">Transmembrane</keyword>
<dbReference type="Proteomes" id="UP000193933">
    <property type="component" value="Unassembled WGS sequence"/>
</dbReference>
<keyword evidence="1" id="KW-0472">Membrane</keyword>
<dbReference type="Pfam" id="PF07214">
    <property type="entry name" value="DUF1418"/>
    <property type="match status" value="1"/>
</dbReference>
<evidence type="ECO:0000313" key="3">
    <source>
        <dbReference type="Proteomes" id="UP000193933"/>
    </source>
</evidence>
<dbReference type="InterPro" id="IPR010815">
    <property type="entry name" value="DUF1418"/>
</dbReference>
<protein>
    <recommendedName>
        <fullName evidence="4">DUF1418 domain-containing protein</fullName>
    </recommendedName>
</protein>
<keyword evidence="3" id="KW-1185">Reference proteome</keyword>
<evidence type="ECO:0000256" key="1">
    <source>
        <dbReference type="SAM" id="Phobius"/>
    </source>
</evidence>
<gene>
    <name evidence="2" type="ORF">HA41_01850</name>
</gene>
<feature type="transmembrane region" description="Helical" evidence="1">
    <location>
        <begin position="45"/>
        <end position="65"/>
    </location>
</feature>
<keyword evidence="1" id="KW-1133">Transmembrane helix</keyword>
<accession>A0A1X1C1P0</accession>
<sequence>MQSVTRLPRMVLVAEALGGLMILAALLLVNRWLPAPGTLDAKALATGLFIAGIVLMLPAAWLLMWRTAKAIAPQLFNHTDKKR</sequence>
<feature type="transmembrane region" description="Helical" evidence="1">
    <location>
        <begin position="12"/>
        <end position="33"/>
    </location>
</feature>
<dbReference type="AlphaFoldDB" id="A0A1X1C1P0"/>
<dbReference type="RefSeq" id="WP_094119336.1">
    <property type="nucleotide sequence ID" value="NZ_MLFN01000003.1"/>
</dbReference>
<proteinExistence type="predicted"/>
<evidence type="ECO:0000313" key="2">
    <source>
        <dbReference type="EMBL" id="ORM55449.1"/>
    </source>
</evidence>
<name>A0A1X1C1P0_9GAMM</name>
<dbReference type="STRING" id="472705.GCA_001743465_00509"/>
<organism evidence="2 3">
    <name type="scientific">Pantoea conspicua</name>
    <dbReference type="NCBI Taxonomy" id="472705"/>
    <lineage>
        <taxon>Bacteria</taxon>
        <taxon>Pseudomonadati</taxon>
        <taxon>Pseudomonadota</taxon>
        <taxon>Gammaproteobacteria</taxon>
        <taxon>Enterobacterales</taxon>
        <taxon>Erwiniaceae</taxon>
        <taxon>Pantoea</taxon>
    </lineage>
</organism>